<dbReference type="RefSeq" id="WP_246230737.1">
    <property type="nucleotide sequence ID" value="NZ_AP022588.1"/>
</dbReference>
<dbReference type="AlphaFoldDB" id="A0A7I7QUV5"/>
<evidence type="ECO:0000313" key="2">
    <source>
        <dbReference type="Proteomes" id="UP000467193"/>
    </source>
</evidence>
<dbReference type="KEGG" id="msei:MSEDJ_42450"/>
<dbReference type="Proteomes" id="UP000467193">
    <property type="component" value="Chromosome"/>
</dbReference>
<dbReference type="Pfam" id="PF08837">
    <property type="entry name" value="DUF1810"/>
    <property type="match status" value="1"/>
</dbReference>
<dbReference type="InterPro" id="IPR036287">
    <property type="entry name" value="Rv1873-like_sf"/>
</dbReference>
<dbReference type="InterPro" id="IPR014937">
    <property type="entry name" value="DUF1810"/>
</dbReference>
<gene>
    <name evidence="1" type="ORF">MSEDJ_42450</name>
</gene>
<proteinExistence type="predicted"/>
<reference evidence="1 2" key="1">
    <citation type="journal article" date="2019" name="Emerg. Microbes Infect.">
        <title>Comprehensive subspecies identification of 175 nontuberculous mycobacteria species based on 7547 genomic profiles.</title>
        <authorList>
            <person name="Matsumoto Y."/>
            <person name="Kinjo T."/>
            <person name="Motooka D."/>
            <person name="Nabeya D."/>
            <person name="Jung N."/>
            <person name="Uechi K."/>
            <person name="Horii T."/>
            <person name="Iida T."/>
            <person name="Fujita J."/>
            <person name="Nakamura S."/>
        </authorList>
    </citation>
    <scope>NUCLEOTIDE SEQUENCE [LARGE SCALE GENOMIC DNA]</scope>
    <source>
        <strain evidence="1 2">JCM 17899</strain>
    </source>
</reference>
<evidence type="ECO:0000313" key="1">
    <source>
        <dbReference type="EMBL" id="BBY30149.1"/>
    </source>
</evidence>
<organism evidence="1 2">
    <name type="scientific">Mycolicibacterium sediminis</name>
    <dbReference type="NCBI Taxonomy" id="1286180"/>
    <lineage>
        <taxon>Bacteria</taxon>
        <taxon>Bacillati</taxon>
        <taxon>Actinomycetota</taxon>
        <taxon>Actinomycetes</taxon>
        <taxon>Mycobacteriales</taxon>
        <taxon>Mycobacteriaceae</taxon>
        <taxon>Mycolicibacterium</taxon>
    </lineage>
</organism>
<keyword evidence="2" id="KW-1185">Reference proteome</keyword>
<dbReference type="SUPFAM" id="SSF140736">
    <property type="entry name" value="Rv1873-like"/>
    <property type="match status" value="1"/>
</dbReference>
<dbReference type="PIRSF" id="PIRSF008546">
    <property type="entry name" value="UCP008546"/>
    <property type="match status" value="1"/>
</dbReference>
<accession>A0A7I7QUV5</accession>
<dbReference type="EMBL" id="AP022588">
    <property type="protein sequence ID" value="BBY30149.1"/>
    <property type="molecule type" value="Genomic_DNA"/>
</dbReference>
<protein>
    <submittedName>
        <fullName evidence="1">Calpastatin</fullName>
    </submittedName>
</protein>
<dbReference type="Gene3D" id="1.25.40.380">
    <property type="entry name" value="Protein of unknown function DUF1810"/>
    <property type="match status" value="1"/>
</dbReference>
<name>A0A7I7QUV5_9MYCO</name>
<sequence>MTPDDPHDLHRFVAAQEGSYDEVLAELRRGRKRSHWMWFTFPQVRGLGSSPTAVHYGIASRAEATAYVAHPVLGARLLECAGLVDAIRDASAREVFGTPDDLKLKSSMTLFALATGDDPAFVAVLDRFYAGDRDERTVRIWEAFPD</sequence>